<dbReference type="EMBL" id="KB644414">
    <property type="protein sequence ID" value="EPS32341.1"/>
    <property type="molecule type" value="Genomic_DNA"/>
</dbReference>
<dbReference type="Proteomes" id="UP000019376">
    <property type="component" value="Unassembled WGS sequence"/>
</dbReference>
<organism evidence="2 3">
    <name type="scientific">Penicillium oxalicum (strain 114-2 / CGMCC 5302)</name>
    <name type="common">Penicillium decumbens</name>
    <dbReference type="NCBI Taxonomy" id="933388"/>
    <lineage>
        <taxon>Eukaryota</taxon>
        <taxon>Fungi</taxon>
        <taxon>Dikarya</taxon>
        <taxon>Ascomycota</taxon>
        <taxon>Pezizomycotina</taxon>
        <taxon>Eurotiomycetes</taxon>
        <taxon>Eurotiomycetidae</taxon>
        <taxon>Eurotiales</taxon>
        <taxon>Aspergillaceae</taxon>
        <taxon>Penicillium</taxon>
    </lineage>
</organism>
<feature type="compositionally biased region" description="Basic and acidic residues" evidence="1">
    <location>
        <begin position="35"/>
        <end position="49"/>
    </location>
</feature>
<name>S7ZUD4_PENO1</name>
<feature type="compositionally biased region" description="Polar residues" evidence="1">
    <location>
        <begin position="20"/>
        <end position="34"/>
    </location>
</feature>
<keyword evidence="3" id="KW-1185">Reference proteome</keyword>
<protein>
    <submittedName>
        <fullName evidence="2">Uncharacterized protein</fullName>
    </submittedName>
</protein>
<sequence>MAEVPVTQSNTVELPDSTRVVEQNRGSGDVGSSDSARRRNSGDQTERAPRIRTVVRTRRIYVRPCTADSKYTPFMLEVNSQGTSIPSENTNDPSTFPDSPVSGAQDSTSRPGQIHPPVNTAVGNRHNVST</sequence>
<feature type="compositionally biased region" description="Polar residues" evidence="1">
    <location>
        <begin position="1"/>
        <end position="12"/>
    </location>
</feature>
<accession>S7ZUD4</accession>
<feature type="region of interest" description="Disordered" evidence="1">
    <location>
        <begin position="1"/>
        <end position="52"/>
    </location>
</feature>
<dbReference type="HOGENOM" id="CLU_1938877_0_0_1"/>
<proteinExistence type="predicted"/>
<reference evidence="2 3" key="1">
    <citation type="journal article" date="2013" name="PLoS ONE">
        <title>Genomic and secretomic analyses reveal unique features of the lignocellulolytic enzyme system of Penicillium decumbens.</title>
        <authorList>
            <person name="Liu G."/>
            <person name="Zhang L."/>
            <person name="Wei X."/>
            <person name="Zou G."/>
            <person name="Qin Y."/>
            <person name="Ma L."/>
            <person name="Li J."/>
            <person name="Zheng H."/>
            <person name="Wang S."/>
            <person name="Wang C."/>
            <person name="Xun L."/>
            <person name="Zhao G.-P."/>
            <person name="Zhou Z."/>
            <person name="Qu Y."/>
        </authorList>
    </citation>
    <scope>NUCLEOTIDE SEQUENCE [LARGE SCALE GENOMIC DNA]</scope>
    <source>
        <strain evidence="3">114-2 / CGMCC 5302</strain>
    </source>
</reference>
<dbReference type="AlphaFoldDB" id="S7ZUD4"/>
<feature type="compositionally biased region" description="Polar residues" evidence="1">
    <location>
        <begin position="79"/>
        <end position="111"/>
    </location>
</feature>
<evidence type="ECO:0000313" key="2">
    <source>
        <dbReference type="EMBL" id="EPS32341.1"/>
    </source>
</evidence>
<feature type="region of interest" description="Disordered" evidence="1">
    <location>
        <begin position="79"/>
        <end position="130"/>
    </location>
</feature>
<evidence type="ECO:0000313" key="3">
    <source>
        <dbReference type="Proteomes" id="UP000019376"/>
    </source>
</evidence>
<evidence type="ECO:0000256" key="1">
    <source>
        <dbReference type="SAM" id="MobiDB-lite"/>
    </source>
</evidence>
<gene>
    <name evidence="2" type="ORF">PDE_07301</name>
</gene>